<dbReference type="Proteomes" id="UP001239782">
    <property type="component" value="Chromosome"/>
</dbReference>
<dbReference type="EMBL" id="CP133548">
    <property type="protein sequence ID" value="WMS89028.1"/>
    <property type="molecule type" value="Genomic_DNA"/>
</dbReference>
<name>A0AA51RWP0_9GAMM</name>
<dbReference type="KEGG" id="plei:Q9312_08955"/>
<evidence type="ECO:0000313" key="1">
    <source>
        <dbReference type="EMBL" id="WMS89028.1"/>
    </source>
</evidence>
<protein>
    <submittedName>
        <fullName evidence="1">Uncharacterized protein</fullName>
    </submittedName>
</protein>
<evidence type="ECO:0000313" key="2">
    <source>
        <dbReference type="Proteomes" id="UP001239782"/>
    </source>
</evidence>
<dbReference type="AlphaFoldDB" id="A0AA51RWP0"/>
<sequence length="228" mass="25834">MYEIELTFEYQTVDAKDVLYTLDKLCPKIGLSVEDYSTADQVQKIESGGYLSLSGHLFKDIHGGSVANHEHDFLIINSQGVHISYLKELVELFIQELPVTQAFIHNREYYYWQNAEDTLLYDSAGKDHSQLPKASNNLPFPLEQEVVDISNNPGRFVLKNGYRETVSSPMWLAKSLITDLAKLRDFANISELNNSDVVEINTPYETFDSSDGEQATLQNQLRRAAYGA</sequence>
<dbReference type="RefSeq" id="WP_309204267.1">
    <property type="nucleotide sequence ID" value="NZ_CP133548.1"/>
</dbReference>
<keyword evidence="2" id="KW-1185">Reference proteome</keyword>
<proteinExistence type="predicted"/>
<reference evidence="1 2" key="1">
    <citation type="submission" date="2023-08" db="EMBL/GenBank/DDBJ databases">
        <title>Pleionea litopenaei sp. nov., isolated from stomach of juvenile Litopenaeus vannamei.</title>
        <authorList>
            <person name="Rho A.M."/>
            <person name="Hwang C.Y."/>
        </authorList>
    </citation>
    <scope>NUCLEOTIDE SEQUENCE [LARGE SCALE GENOMIC DNA]</scope>
    <source>
        <strain evidence="1 2">HL-JVS1</strain>
    </source>
</reference>
<organism evidence="1 2">
    <name type="scientific">Pleionea litopenaei</name>
    <dbReference type="NCBI Taxonomy" id="3070815"/>
    <lineage>
        <taxon>Bacteria</taxon>
        <taxon>Pseudomonadati</taxon>
        <taxon>Pseudomonadota</taxon>
        <taxon>Gammaproteobacteria</taxon>
        <taxon>Oceanospirillales</taxon>
        <taxon>Pleioneaceae</taxon>
        <taxon>Pleionea</taxon>
    </lineage>
</organism>
<accession>A0AA51RWP0</accession>
<gene>
    <name evidence="1" type="ORF">Q9312_08955</name>
</gene>